<evidence type="ECO:0000313" key="2">
    <source>
        <dbReference type="Proteomes" id="UP000007177"/>
    </source>
</evidence>
<proteinExistence type="predicted"/>
<organism evidence="1 2">
    <name type="scientific">Acetobacterium woodii (strain ATCC 29683 / DSM 1030 / JCM 2381 / KCTC 1655 / WB1)</name>
    <dbReference type="NCBI Taxonomy" id="931626"/>
    <lineage>
        <taxon>Bacteria</taxon>
        <taxon>Bacillati</taxon>
        <taxon>Bacillota</taxon>
        <taxon>Clostridia</taxon>
        <taxon>Eubacteriales</taxon>
        <taxon>Eubacteriaceae</taxon>
        <taxon>Acetobacterium</taxon>
    </lineage>
</organism>
<dbReference type="RefSeq" id="WP_014356092.1">
    <property type="nucleotide sequence ID" value="NC_016894.1"/>
</dbReference>
<accession>H6LHW2</accession>
<dbReference type="AlphaFoldDB" id="H6LHW2"/>
<dbReference type="STRING" id="931626.Awo_c17120"/>
<dbReference type="KEGG" id="awo:Awo_c17120"/>
<dbReference type="Proteomes" id="UP000007177">
    <property type="component" value="Chromosome"/>
</dbReference>
<evidence type="ECO:0000313" key="1">
    <source>
        <dbReference type="EMBL" id="AFA48492.1"/>
    </source>
</evidence>
<reference evidence="2" key="1">
    <citation type="submission" date="2011-07" db="EMBL/GenBank/DDBJ databases">
        <title>Complete genome sequence of Acetobacterium woodii.</title>
        <authorList>
            <person name="Poehlein A."/>
            <person name="Schmidt S."/>
            <person name="Kaster A.-K."/>
            <person name="Goenrich M."/>
            <person name="Vollmers J."/>
            <person name="Thuermer A."/>
            <person name="Gottschalk G."/>
            <person name="Thauer R.K."/>
            <person name="Daniel R."/>
            <person name="Mueller V."/>
        </authorList>
    </citation>
    <scope>NUCLEOTIDE SEQUENCE [LARGE SCALE GENOMIC DNA]</scope>
    <source>
        <strain evidence="2">ATCC 29683 / DSM 1030 / JCM 2381 / KCTC 1655 / WB1</strain>
    </source>
</reference>
<dbReference type="EMBL" id="CP002987">
    <property type="protein sequence ID" value="AFA48492.1"/>
    <property type="molecule type" value="Genomic_DNA"/>
</dbReference>
<reference evidence="1 2" key="2">
    <citation type="journal article" date="2012" name="PLoS ONE">
        <title>An ancient pathway combining carbon dioxide fixation with the generation and utilization of a sodium ion gradient for ATP synthesis.</title>
        <authorList>
            <person name="Poehlein A."/>
            <person name="Schmidt S."/>
            <person name="Kaster A.K."/>
            <person name="Goenrich M."/>
            <person name="Vollmers J."/>
            <person name="Thurmer A."/>
            <person name="Bertsch J."/>
            <person name="Schuchmann K."/>
            <person name="Voigt B."/>
            <person name="Hecker M."/>
            <person name="Daniel R."/>
            <person name="Thauer R.K."/>
            <person name="Gottschalk G."/>
            <person name="Muller V."/>
        </authorList>
    </citation>
    <scope>NUCLEOTIDE SEQUENCE [LARGE SCALE GENOMIC DNA]</scope>
    <source>
        <strain evidence="2">ATCC 29683 / DSM 1030 / JCM 2381 / KCTC 1655 / WB1</strain>
    </source>
</reference>
<protein>
    <submittedName>
        <fullName evidence="1">Uncharacterized protein</fullName>
    </submittedName>
</protein>
<gene>
    <name evidence="1" type="ordered locus">Awo_c17120</name>
</gene>
<name>H6LHW2_ACEWD</name>
<dbReference type="HOGENOM" id="CLU_688160_0_0_9"/>
<keyword evidence="2" id="KW-1185">Reference proteome</keyword>
<sequence length="400" mass="46566">MPNKINNKISPKGFEGSILTQNQEAPADVVKKKNVVENEIVLNAKFYHEIILLIVKNAIKSKLTGNGLQIGDKNGMDVFLSTNIVFDSAVFIYESLKYFEKNNKELHIKIIDSLSADDLKKIKDVRNNMHLYNKKGSYQAKATQIIEDRMEEFGFDLDEEFNQFKNDISFLSYLDKDKCMFIGCDYYIHHYTQKYDGNDFSNLAEIVSSTLINIIKLSNKKVSLPSVKFKKFNFNISLNDGKSGEVLKADNIDEKTNFRILLCLTVASWSYLLYFKVINSETMFDNPKSRWVVLKNLAIKYDEIFDSIENLMEYSLEKDKLNDLFKNSKVDFENKKYRELIQIIRNTVHYNNDDLLEDMDYYNSLKIKYGLTISDFKGIFLYIEENLKALICTLQYFTGN</sequence>
<dbReference type="OrthoDB" id="2908473at2"/>